<dbReference type="KEGG" id="ppsr:I6J18_14335"/>
<protein>
    <submittedName>
        <fullName evidence="2">Pro-sigmaK processing inhibitor BofA family protein</fullName>
    </submittedName>
</protein>
<dbReference type="EMBL" id="CP068053">
    <property type="protein sequence ID" value="QQS98849.1"/>
    <property type="molecule type" value="Genomic_DNA"/>
</dbReference>
<keyword evidence="1" id="KW-0812">Transmembrane</keyword>
<name>A0A974NJB7_PERPY</name>
<feature type="transmembrane region" description="Helical" evidence="1">
    <location>
        <begin position="33"/>
        <end position="50"/>
    </location>
</feature>
<proteinExistence type="predicted"/>
<dbReference type="InterPro" id="IPR010001">
    <property type="entry name" value="BofA"/>
</dbReference>
<feature type="transmembrane region" description="Helical" evidence="1">
    <location>
        <begin position="6"/>
        <end position="24"/>
    </location>
</feature>
<keyword evidence="1" id="KW-0472">Membrane</keyword>
<dbReference type="NCBIfam" id="TIGR02862">
    <property type="entry name" value="spore_BofA"/>
    <property type="match status" value="1"/>
</dbReference>
<accession>A0A974NJB7</accession>
<dbReference type="Proteomes" id="UP000595254">
    <property type="component" value="Chromosome"/>
</dbReference>
<keyword evidence="1" id="KW-1133">Transmembrane helix</keyword>
<dbReference type="AlphaFoldDB" id="A0A974NJB7"/>
<evidence type="ECO:0000256" key="1">
    <source>
        <dbReference type="SAM" id="Phobius"/>
    </source>
</evidence>
<feature type="transmembrane region" description="Helical" evidence="1">
    <location>
        <begin position="62"/>
        <end position="86"/>
    </location>
</feature>
<reference evidence="2 3" key="1">
    <citation type="submission" date="2021-01" db="EMBL/GenBank/DDBJ databases">
        <title>FDA dAtabase for Regulatory Grade micrObial Sequences (FDA-ARGOS): Supporting development and validation of Infectious Disease Dx tests.</title>
        <authorList>
            <person name="Nelson B."/>
            <person name="Plummer A."/>
            <person name="Tallon L."/>
            <person name="Sadzewicz L."/>
            <person name="Zhao X."/>
            <person name="Boylan J."/>
            <person name="Ott S."/>
            <person name="Bowen H."/>
            <person name="Vavikolanu K."/>
            <person name="Mehta A."/>
            <person name="Aluvathingal J."/>
            <person name="Nadendla S."/>
            <person name="Myers T."/>
            <person name="Yan Y."/>
            <person name="Sichtig H."/>
        </authorList>
    </citation>
    <scope>NUCLEOTIDE SEQUENCE [LARGE SCALE GENOMIC DNA]</scope>
    <source>
        <strain evidence="2 3">FDAARGOS_1161</strain>
    </source>
</reference>
<evidence type="ECO:0000313" key="2">
    <source>
        <dbReference type="EMBL" id="QQS98849.1"/>
    </source>
</evidence>
<keyword evidence="3" id="KW-1185">Reference proteome</keyword>
<dbReference type="Pfam" id="PF07441">
    <property type="entry name" value="BofA"/>
    <property type="match status" value="1"/>
</dbReference>
<gene>
    <name evidence="2" type="ORF">I6J18_14335</name>
</gene>
<organism evidence="2 3">
    <name type="scientific">Peribacillus psychrosaccharolyticus</name>
    <name type="common">Bacillus psychrosaccharolyticus</name>
    <dbReference type="NCBI Taxonomy" id="1407"/>
    <lineage>
        <taxon>Bacteria</taxon>
        <taxon>Bacillati</taxon>
        <taxon>Bacillota</taxon>
        <taxon>Bacilli</taxon>
        <taxon>Bacillales</taxon>
        <taxon>Bacillaceae</taxon>
        <taxon>Peribacillus</taxon>
    </lineage>
</organism>
<evidence type="ECO:0000313" key="3">
    <source>
        <dbReference type="Proteomes" id="UP000595254"/>
    </source>
</evidence>
<sequence length="87" mass="9080">MQPIVFVAVIASIIFLLLIVGTPVKSIRFIGQGLIKVIIGAVFLFFLNALGNQAGIHVPINLTTSVIAGILGIPGVAALAAIDFWVL</sequence>